<sequence length="246" mass="26703">MLRRSILAAALAAPAILRAGPAKALEPVDVELVLAVDVSRSVDAEEQEMQFRGYASAFRDPRLAEAMMRGPVGSVAVTLFTWSDWNIQEHLVPWMLLDSPAACERFAHFLDTAPRRTHLYTSISGAIDFAAGLFGQGYEGTRRVVDISGDGINNSGRDIALARQEALDQGIVLNGLAVLDRTPPPAGLGQMQPLDEYYQERVIGGPGAFLMVAEGFESFEQAVRRKIIREVASVPAPGPRVERAFA</sequence>
<evidence type="ECO:0000256" key="1">
    <source>
        <dbReference type="SAM" id="SignalP"/>
    </source>
</evidence>
<dbReference type="SUPFAM" id="SSF53300">
    <property type="entry name" value="vWA-like"/>
    <property type="match status" value="1"/>
</dbReference>
<dbReference type="Proteomes" id="UP001526430">
    <property type="component" value="Unassembled WGS sequence"/>
</dbReference>
<feature type="signal peptide" evidence="1">
    <location>
        <begin position="1"/>
        <end position="24"/>
    </location>
</feature>
<name>A0ABT3NYQ4_9PROT</name>
<dbReference type="InterPro" id="IPR010607">
    <property type="entry name" value="DUF1194"/>
</dbReference>
<reference evidence="2 3" key="1">
    <citation type="submission" date="2022-10" db="EMBL/GenBank/DDBJ databases">
        <title>Roseococcus glaciei nov., sp. nov., isolated from glacier.</title>
        <authorList>
            <person name="Liu Q."/>
            <person name="Xin Y.-H."/>
        </authorList>
    </citation>
    <scope>NUCLEOTIDE SEQUENCE [LARGE SCALE GENOMIC DNA]</scope>
    <source>
        <strain evidence="2 3">MDT2-1-1</strain>
    </source>
</reference>
<dbReference type="EMBL" id="JAPFQI010000015">
    <property type="protein sequence ID" value="MCW8087297.1"/>
    <property type="molecule type" value="Genomic_DNA"/>
</dbReference>
<comment type="caution">
    <text evidence="2">The sequence shown here is derived from an EMBL/GenBank/DDBJ whole genome shotgun (WGS) entry which is preliminary data.</text>
</comment>
<keyword evidence="3" id="KW-1185">Reference proteome</keyword>
<keyword evidence="1" id="KW-0732">Signal</keyword>
<dbReference type="Gene3D" id="3.40.50.410">
    <property type="entry name" value="von Willebrand factor, type A domain"/>
    <property type="match status" value="1"/>
</dbReference>
<organism evidence="2 3">
    <name type="scientific">Sabulicella glaciei</name>
    <dbReference type="NCBI Taxonomy" id="2984948"/>
    <lineage>
        <taxon>Bacteria</taxon>
        <taxon>Pseudomonadati</taxon>
        <taxon>Pseudomonadota</taxon>
        <taxon>Alphaproteobacteria</taxon>
        <taxon>Acetobacterales</taxon>
        <taxon>Acetobacteraceae</taxon>
        <taxon>Sabulicella</taxon>
    </lineage>
</organism>
<protein>
    <submittedName>
        <fullName evidence="2">DUF1194 domain-containing protein</fullName>
    </submittedName>
</protein>
<dbReference type="InterPro" id="IPR036465">
    <property type="entry name" value="vWFA_dom_sf"/>
</dbReference>
<gene>
    <name evidence="2" type="ORF">OF850_16810</name>
</gene>
<dbReference type="RefSeq" id="WP_301591474.1">
    <property type="nucleotide sequence ID" value="NZ_JAPFQI010000015.1"/>
</dbReference>
<feature type="chain" id="PRO_5045367722" evidence="1">
    <location>
        <begin position="25"/>
        <end position="246"/>
    </location>
</feature>
<dbReference type="Pfam" id="PF06707">
    <property type="entry name" value="DUF1194"/>
    <property type="match status" value="1"/>
</dbReference>
<evidence type="ECO:0000313" key="2">
    <source>
        <dbReference type="EMBL" id="MCW8087297.1"/>
    </source>
</evidence>
<proteinExistence type="predicted"/>
<accession>A0ABT3NYQ4</accession>
<evidence type="ECO:0000313" key="3">
    <source>
        <dbReference type="Proteomes" id="UP001526430"/>
    </source>
</evidence>